<dbReference type="Proteomes" id="UP001548590">
    <property type="component" value="Unassembled WGS sequence"/>
</dbReference>
<evidence type="ECO:0000256" key="1">
    <source>
        <dbReference type="ARBA" id="ARBA00022722"/>
    </source>
</evidence>
<keyword evidence="12" id="KW-1185">Reference proteome</keyword>
<dbReference type="InterPro" id="IPR006179">
    <property type="entry name" value="5_nucleotidase/apyrase"/>
</dbReference>
<dbReference type="Gene3D" id="3.60.21.10">
    <property type="match status" value="1"/>
</dbReference>
<proteinExistence type="predicted"/>
<keyword evidence="5" id="KW-0378">Hydrolase</keyword>
<evidence type="ECO:0000256" key="3">
    <source>
        <dbReference type="ARBA" id="ARBA00022729"/>
    </source>
</evidence>
<dbReference type="InterPro" id="IPR004843">
    <property type="entry name" value="Calcineurin-like_PHP"/>
</dbReference>
<keyword evidence="2" id="KW-0479">Metal-binding</keyword>
<evidence type="ECO:0000313" key="11">
    <source>
        <dbReference type="EMBL" id="MET1489827.1"/>
    </source>
</evidence>
<evidence type="ECO:0000256" key="8">
    <source>
        <dbReference type="SAM" id="SignalP"/>
    </source>
</evidence>
<dbReference type="InterPro" id="IPR008334">
    <property type="entry name" value="5'-Nucleotdase_C"/>
</dbReference>
<evidence type="ECO:0000256" key="5">
    <source>
        <dbReference type="ARBA" id="ARBA00022801"/>
    </source>
</evidence>
<reference evidence="11 12" key="1">
    <citation type="submission" date="2024-07" db="EMBL/GenBank/DDBJ databases">
        <title>Uliginosibacterium paludis KCTC:42655.</title>
        <authorList>
            <person name="Kim M.K."/>
        </authorList>
    </citation>
    <scope>NUCLEOTIDE SEQUENCE [LARGE SCALE GENOMIC DNA]</scope>
    <source>
        <strain evidence="11 12">KCTC 42655</strain>
    </source>
</reference>
<feature type="domain" description="Calcineurin-like phosphoesterase" evidence="9">
    <location>
        <begin position="358"/>
        <end position="620"/>
    </location>
</feature>
<evidence type="ECO:0000256" key="2">
    <source>
        <dbReference type="ARBA" id="ARBA00022723"/>
    </source>
</evidence>
<dbReference type="Pfam" id="PF02265">
    <property type="entry name" value="S1-P1_nuclease"/>
    <property type="match status" value="1"/>
</dbReference>
<keyword evidence="7" id="KW-0325">Glycoprotein</keyword>
<dbReference type="InterPro" id="IPR008947">
    <property type="entry name" value="PLipase_C/P1_nuclease_dom_sf"/>
</dbReference>
<dbReference type="InterPro" id="IPR029052">
    <property type="entry name" value="Metallo-depent_PP-like"/>
</dbReference>
<dbReference type="InterPro" id="IPR036907">
    <property type="entry name" value="5'-Nucleotdase_C_sf"/>
</dbReference>
<organism evidence="11 12">
    <name type="scientific">Uliginosibacterium paludis</name>
    <dbReference type="NCBI Taxonomy" id="1615952"/>
    <lineage>
        <taxon>Bacteria</taxon>
        <taxon>Pseudomonadati</taxon>
        <taxon>Pseudomonadota</taxon>
        <taxon>Betaproteobacteria</taxon>
        <taxon>Rhodocyclales</taxon>
        <taxon>Zoogloeaceae</taxon>
        <taxon>Uliginosibacterium</taxon>
    </lineage>
</organism>
<protein>
    <submittedName>
        <fullName evidence="11">S1/P1 nuclease</fullName>
    </submittedName>
</protein>
<dbReference type="RefSeq" id="WP_345923085.1">
    <property type="nucleotide sequence ID" value="NZ_JBDIVF010000001.1"/>
</dbReference>
<dbReference type="PANTHER" id="PTHR11575:SF24">
    <property type="entry name" value="5'-NUCLEOTIDASE"/>
    <property type="match status" value="1"/>
</dbReference>
<dbReference type="SUPFAM" id="SSF55816">
    <property type="entry name" value="5'-nucleotidase (syn. UDP-sugar hydrolase), C-terminal domain"/>
    <property type="match status" value="1"/>
</dbReference>
<dbReference type="SUPFAM" id="SSF56300">
    <property type="entry name" value="Metallo-dependent phosphatases"/>
    <property type="match status" value="1"/>
</dbReference>
<feature type="domain" description="5'-Nucleotidase C-terminal" evidence="10">
    <location>
        <begin position="723"/>
        <end position="879"/>
    </location>
</feature>
<evidence type="ECO:0000256" key="7">
    <source>
        <dbReference type="ARBA" id="ARBA00023180"/>
    </source>
</evidence>
<dbReference type="PANTHER" id="PTHR11575">
    <property type="entry name" value="5'-NUCLEOTIDASE-RELATED"/>
    <property type="match status" value="1"/>
</dbReference>
<name>A0ABV2CQS6_9RHOO</name>
<comment type="caution">
    <text evidence="11">The sequence shown here is derived from an EMBL/GenBank/DDBJ whole genome shotgun (WGS) entry which is preliminary data.</text>
</comment>
<evidence type="ECO:0000313" key="12">
    <source>
        <dbReference type="Proteomes" id="UP001548590"/>
    </source>
</evidence>
<sequence length="922" mass="98434">MKAKMLQVAGVMTLALFPGVVLAWSSAGHQAVGAIADRLLEGSHAGEMVKKTLGGMTLETVAVWADCVKGTTSKDGVNFSYQTNPQRFAECMPFSTREEEARIIAFVKANWTQCGSAEGNEWCHSQYHYADIAPQRDHYDAHFAGANDHDVVHAISAMITKLKGGKPPAPFSIADKREALMLLAHYVGDLHQPLHIESIYLDAQGKPVDPDAGGIDPLTDSAGGNKIYDGGKRLHAYWDSIPKRLENGGESFAETLARARQVAVSPGDVSGWAQQWASEVVETGKTAYAGLSYTPRAPQESGPSVPNWDAVGMNDAYFKRAEQYKQAELALAGARLAQAIKAVWPDPVKSAKAGVPLRLIAFNDFHGNLEGGDLTLSWIDQVIPEQRFRLPVGGAAALSGMIHELRKGAANSLVLSGGDLFGASPLPSTLFRHESTVEVMNRIGVDVGIVGNHEFDAGLAEIKRLEKGGCAATRPNDVAATCADGRYTGMHFPLLGGNVIQADNGKPVFASWTIKRVKGIPVAFVGVVTRDVPNVVVKSSIAGLRFDDEAETINKAAAVLRKRGVKAIVAMIHEGGDTGSEAKPADWNDTRCPDARGEIFDINKRLSPDVDVVFSAHTHKGYRCLIDGRVVIQATNYGRGVSVVDLVLDPRTQDVDRQRSTSINLPVVSERTSKLQRLQVARLLPPAYSPVILASQPDAVIAGQVASYVAAVAPKAGKTVARITADFKRGDTRSDSSIGRLISDAQLVAASPADKGGAVIAFLNDGGIRADLECKGASPCAVGYGQVFSTQPFGNTLVVMTLTGAQIKAVLEQQMTAGMNSPRFLQPSKGFTYVWKDSAPAGERVSAISLNGSPIDPAAKYRVVVNNFLSEGGDGFLVFRDGTERVSAGQDIDALLDYLKPSLDSDQAIFSPDPVPRASRQP</sequence>
<evidence type="ECO:0000256" key="6">
    <source>
        <dbReference type="ARBA" id="ARBA00023157"/>
    </source>
</evidence>
<accession>A0ABV2CQS6</accession>
<dbReference type="Gene3D" id="1.10.575.10">
    <property type="entry name" value="P1 Nuclease"/>
    <property type="match status" value="1"/>
</dbReference>
<keyword evidence="6" id="KW-1015">Disulfide bond</keyword>
<dbReference type="PRINTS" id="PR01607">
    <property type="entry name" value="APYRASEFAMLY"/>
</dbReference>
<dbReference type="Pfam" id="PF02872">
    <property type="entry name" value="5_nucleotid_C"/>
    <property type="match status" value="1"/>
</dbReference>
<dbReference type="EMBL" id="JBEWLZ010000004">
    <property type="protein sequence ID" value="MET1489827.1"/>
    <property type="molecule type" value="Genomic_DNA"/>
</dbReference>
<feature type="signal peptide" evidence="8">
    <location>
        <begin position="1"/>
        <end position="23"/>
    </location>
</feature>
<keyword evidence="3 8" id="KW-0732">Signal</keyword>
<feature type="chain" id="PRO_5046357162" evidence="8">
    <location>
        <begin position="24"/>
        <end position="922"/>
    </location>
</feature>
<evidence type="ECO:0000259" key="9">
    <source>
        <dbReference type="Pfam" id="PF00149"/>
    </source>
</evidence>
<dbReference type="InterPro" id="IPR003154">
    <property type="entry name" value="S1/P1nuclease"/>
</dbReference>
<dbReference type="SUPFAM" id="SSF48537">
    <property type="entry name" value="Phospholipase C/P1 nuclease"/>
    <property type="match status" value="1"/>
</dbReference>
<keyword evidence="4" id="KW-0255">Endonuclease</keyword>
<dbReference type="CDD" id="cd11010">
    <property type="entry name" value="S1-P1_nuclease"/>
    <property type="match status" value="1"/>
</dbReference>
<keyword evidence="1" id="KW-0540">Nuclease</keyword>
<gene>
    <name evidence="11" type="ORF">ABVT11_08305</name>
</gene>
<dbReference type="Gene3D" id="3.90.780.10">
    <property type="entry name" value="5'-Nucleotidase, C-terminal domain"/>
    <property type="match status" value="1"/>
</dbReference>
<evidence type="ECO:0000256" key="4">
    <source>
        <dbReference type="ARBA" id="ARBA00022759"/>
    </source>
</evidence>
<dbReference type="Pfam" id="PF00149">
    <property type="entry name" value="Metallophos"/>
    <property type="match status" value="1"/>
</dbReference>
<evidence type="ECO:0000259" key="10">
    <source>
        <dbReference type="Pfam" id="PF02872"/>
    </source>
</evidence>